<name>A0ACB7F2P7_NIBAL</name>
<evidence type="ECO:0000313" key="1">
    <source>
        <dbReference type="EMBL" id="KAG8008442.1"/>
    </source>
</evidence>
<feature type="non-terminal residue" evidence="1">
    <location>
        <position position="1"/>
    </location>
</feature>
<evidence type="ECO:0000313" key="2">
    <source>
        <dbReference type="Proteomes" id="UP000805704"/>
    </source>
</evidence>
<proteinExistence type="predicted"/>
<sequence>SLKPVDKRLMSPCKEEEEVKDDGTERGREGRKDEGIPDAPLLRRSQGTEWVYRRSKQRCSMDGSVGLSFEWIAMKSSTDIRGAQSLNHRLW</sequence>
<organism evidence="1 2">
    <name type="scientific">Nibea albiflora</name>
    <name type="common">Yellow drum</name>
    <name type="synonym">Corvina albiflora</name>
    <dbReference type="NCBI Taxonomy" id="240163"/>
    <lineage>
        <taxon>Eukaryota</taxon>
        <taxon>Metazoa</taxon>
        <taxon>Chordata</taxon>
        <taxon>Craniata</taxon>
        <taxon>Vertebrata</taxon>
        <taxon>Euteleostomi</taxon>
        <taxon>Actinopterygii</taxon>
        <taxon>Neopterygii</taxon>
        <taxon>Teleostei</taxon>
        <taxon>Neoteleostei</taxon>
        <taxon>Acanthomorphata</taxon>
        <taxon>Eupercaria</taxon>
        <taxon>Sciaenidae</taxon>
        <taxon>Nibea</taxon>
    </lineage>
</organism>
<dbReference type="EMBL" id="CM024807">
    <property type="protein sequence ID" value="KAG8008442.1"/>
    <property type="molecule type" value="Genomic_DNA"/>
</dbReference>
<gene>
    <name evidence="1" type="ORF">GBF38_019600</name>
</gene>
<dbReference type="Proteomes" id="UP000805704">
    <property type="component" value="Chromosome 19"/>
</dbReference>
<protein>
    <submittedName>
        <fullName evidence="1">Uncharacterized protein</fullName>
    </submittedName>
</protein>
<comment type="caution">
    <text evidence="1">The sequence shown here is derived from an EMBL/GenBank/DDBJ whole genome shotgun (WGS) entry which is preliminary data.</text>
</comment>
<reference evidence="1" key="1">
    <citation type="submission" date="2020-04" db="EMBL/GenBank/DDBJ databases">
        <title>A chromosome-scale assembly and high-density genetic map of the yellow drum (Nibea albiflora) genome.</title>
        <authorList>
            <person name="Xu D."/>
            <person name="Zhang W."/>
            <person name="Chen R."/>
            <person name="Tan P."/>
            <person name="Wang L."/>
            <person name="Song H."/>
            <person name="Tian L."/>
            <person name="Zhu Q."/>
            <person name="Wang B."/>
        </authorList>
    </citation>
    <scope>NUCLEOTIDE SEQUENCE</scope>
    <source>
        <strain evidence="1">ZJHYS-2018</strain>
    </source>
</reference>
<accession>A0ACB7F2P7</accession>
<keyword evidence="2" id="KW-1185">Reference proteome</keyword>